<evidence type="ECO:0000256" key="10">
    <source>
        <dbReference type="ARBA" id="ARBA00052546"/>
    </source>
</evidence>
<comment type="similarity">
    <text evidence="3 11">Belongs to the acyl-CoA dehydrogenase family.</text>
</comment>
<dbReference type="Gene3D" id="1.10.540.10">
    <property type="entry name" value="Acyl-CoA dehydrogenase/oxidase, N-terminal domain"/>
    <property type="match status" value="1"/>
</dbReference>
<dbReference type="InterPro" id="IPR006089">
    <property type="entry name" value="Acyl-CoA_DH_CS"/>
</dbReference>
<keyword evidence="4 11" id="KW-0285">Flavoprotein</keyword>
<dbReference type="Pfam" id="PF00441">
    <property type="entry name" value="Acyl-CoA_dh_1"/>
    <property type="match status" value="1"/>
</dbReference>
<dbReference type="Pfam" id="PF02770">
    <property type="entry name" value="Acyl-CoA_dh_M"/>
    <property type="match status" value="1"/>
</dbReference>
<keyword evidence="16" id="KW-1185">Reference proteome</keyword>
<evidence type="ECO:0000313" key="15">
    <source>
        <dbReference type="EMBL" id="CRZ13278.1"/>
    </source>
</evidence>
<dbReference type="InterPro" id="IPR009075">
    <property type="entry name" value="AcylCo_DH/oxidase_C"/>
</dbReference>
<dbReference type="AlphaFoldDB" id="A0A0H5RH16"/>
<evidence type="ECO:0000259" key="14">
    <source>
        <dbReference type="Pfam" id="PF02771"/>
    </source>
</evidence>
<dbReference type="FunFam" id="2.40.110.10:FF:000002">
    <property type="entry name" value="Acyl-CoA dehydrogenase fadE12"/>
    <property type="match status" value="1"/>
</dbReference>
<reference evidence="16" key="1">
    <citation type="submission" date="2015-07" db="EMBL/GenBank/DDBJ databases">
        <authorList>
            <person name="Urmite Genomes"/>
        </authorList>
    </citation>
    <scope>NUCLEOTIDE SEQUENCE [LARGE SCALE GENOMIC DNA]</scope>
    <source>
        <strain evidence="16">type strain: ATCC 49404</strain>
    </source>
</reference>
<feature type="domain" description="Acyl-CoA dehydrogenase/oxidase N-terminal" evidence="14">
    <location>
        <begin position="7"/>
        <end position="118"/>
    </location>
</feature>
<dbReference type="InterPro" id="IPR006091">
    <property type="entry name" value="Acyl-CoA_Oxase/DH_mid-dom"/>
</dbReference>
<evidence type="ECO:0000256" key="7">
    <source>
        <dbReference type="ARBA" id="ARBA00037085"/>
    </source>
</evidence>
<dbReference type="SUPFAM" id="SSF56645">
    <property type="entry name" value="Acyl-CoA dehydrogenase NM domain-like"/>
    <property type="match status" value="1"/>
</dbReference>
<evidence type="ECO:0000256" key="2">
    <source>
        <dbReference type="ARBA" id="ARBA00005102"/>
    </source>
</evidence>
<gene>
    <name evidence="15" type="ORF">BN2156_00108</name>
</gene>
<dbReference type="Gene3D" id="2.40.110.10">
    <property type="entry name" value="Butyryl-CoA Dehydrogenase, subunit A, domain 2"/>
    <property type="match status" value="1"/>
</dbReference>
<evidence type="ECO:0000259" key="12">
    <source>
        <dbReference type="Pfam" id="PF00441"/>
    </source>
</evidence>
<evidence type="ECO:0000256" key="3">
    <source>
        <dbReference type="ARBA" id="ARBA00009347"/>
    </source>
</evidence>
<proteinExistence type="inferred from homology"/>
<organism evidence="15 16">
    <name type="scientific">Mycolicibacterium neworleansense</name>
    <dbReference type="NCBI Taxonomy" id="146018"/>
    <lineage>
        <taxon>Bacteria</taxon>
        <taxon>Bacillati</taxon>
        <taxon>Actinomycetota</taxon>
        <taxon>Actinomycetes</taxon>
        <taxon>Mycobacteriales</taxon>
        <taxon>Mycobacteriaceae</taxon>
        <taxon>Mycolicibacterium</taxon>
    </lineage>
</organism>
<evidence type="ECO:0000256" key="5">
    <source>
        <dbReference type="ARBA" id="ARBA00022827"/>
    </source>
</evidence>
<dbReference type="GO" id="GO:0033539">
    <property type="term" value="P:fatty acid beta-oxidation using acyl-CoA dehydrogenase"/>
    <property type="evidence" value="ECO:0007669"/>
    <property type="project" value="TreeGrafter"/>
</dbReference>
<comment type="cofactor">
    <cofactor evidence="1 11">
        <name>FAD</name>
        <dbReference type="ChEBI" id="CHEBI:57692"/>
    </cofactor>
</comment>
<name>A0A0H5RH16_9MYCO</name>
<keyword evidence="6 11" id="KW-0560">Oxidoreductase</keyword>
<dbReference type="PIRSF" id="PIRSF016578">
    <property type="entry name" value="HsaA"/>
    <property type="match status" value="1"/>
</dbReference>
<comment type="catalytic activity">
    <reaction evidence="10">
        <text>a 2,3-saturated acyl-CoA + A = a 2,3-dehydroacyl-CoA + AH2</text>
        <dbReference type="Rhea" id="RHEA:48608"/>
        <dbReference type="ChEBI" id="CHEBI:13193"/>
        <dbReference type="ChEBI" id="CHEBI:17499"/>
        <dbReference type="ChEBI" id="CHEBI:60015"/>
        <dbReference type="ChEBI" id="CHEBI:65111"/>
    </reaction>
</comment>
<dbReference type="GO" id="GO:0050660">
    <property type="term" value="F:flavin adenine dinucleotide binding"/>
    <property type="evidence" value="ECO:0007669"/>
    <property type="project" value="InterPro"/>
</dbReference>
<dbReference type="FunFam" id="1.20.140.10:FF:000001">
    <property type="entry name" value="Acyl-CoA dehydrogenase"/>
    <property type="match status" value="1"/>
</dbReference>
<dbReference type="InterPro" id="IPR037069">
    <property type="entry name" value="AcylCoA_DH/ox_N_sf"/>
</dbReference>
<keyword evidence="5 11" id="KW-0274">FAD</keyword>
<dbReference type="PANTHER" id="PTHR48083:SF20">
    <property type="entry name" value="LONG-CHAIN SPECIFIC ACYL-COA DEHYDROGENASE, MITOCHONDRIAL"/>
    <property type="match status" value="1"/>
</dbReference>
<protein>
    <recommendedName>
        <fullName evidence="8">Acyl-[acyl-carrier-protein] dehydrogenase MbtN</fullName>
    </recommendedName>
    <alternativeName>
        <fullName evidence="9">Mycobactin synthase protein N</fullName>
    </alternativeName>
</protein>
<feature type="domain" description="Acyl-CoA oxidase/dehydrogenase middle" evidence="13">
    <location>
        <begin position="123"/>
        <end position="224"/>
    </location>
</feature>
<dbReference type="OrthoDB" id="8876745at2"/>
<dbReference type="STRING" id="146018.BN2156_00108"/>
<dbReference type="Pfam" id="PF02771">
    <property type="entry name" value="Acyl-CoA_dh_N"/>
    <property type="match status" value="1"/>
</dbReference>
<accession>A0A0H5RH16</accession>
<dbReference type="GO" id="GO:0005737">
    <property type="term" value="C:cytoplasm"/>
    <property type="evidence" value="ECO:0007669"/>
    <property type="project" value="TreeGrafter"/>
</dbReference>
<dbReference type="Gene3D" id="1.20.140.10">
    <property type="entry name" value="Butyryl-CoA Dehydrogenase, subunit A, domain 3"/>
    <property type="match status" value="1"/>
</dbReference>
<comment type="function">
    <text evidence="7">Catalyzes the dehydrogenation at the alpha-beta position of ACP-bound acyl chains. This results in the introduction of a double bond in the lipidic chain, which is further transferred to the epsilon-amino group of lysine residue in the mycobactin core by MbtK.</text>
</comment>
<dbReference type="EMBL" id="CWKH01000001">
    <property type="protein sequence ID" value="CRZ13278.1"/>
    <property type="molecule type" value="Genomic_DNA"/>
</dbReference>
<feature type="domain" description="Acyl-CoA dehydrogenase/oxidase C-terminal" evidence="12">
    <location>
        <begin position="240"/>
        <end position="384"/>
    </location>
</feature>
<dbReference type="PANTHER" id="PTHR48083">
    <property type="entry name" value="MEDIUM-CHAIN SPECIFIC ACYL-COA DEHYDROGENASE, MITOCHONDRIAL-RELATED"/>
    <property type="match status" value="1"/>
</dbReference>
<comment type="pathway">
    <text evidence="2">Siderophore biosynthesis; mycobactin biosynthesis.</text>
</comment>
<dbReference type="InterPro" id="IPR050741">
    <property type="entry name" value="Acyl-CoA_dehydrogenase"/>
</dbReference>
<evidence type="ECO:0000256" key="6">
    <source>
        <dbReference type="ARBA" id="ARBA00023002"/>
    </source>
</evidence>
<evidence type="ECO:0000256" key="8">
    <source>
        <dbReference type="ARBA" id="ARBA00040394"/>
    </source>
</evidence>
<dbReference type="InterPro" id="IPR009100">
    <property type="entry name" value="AcylCoA_DH/oxidase_NM_dom_sf"/>
</dbReference>
<dbReference type="RefSeq" id="WP_090509132.1">
    <property type="nucleotide sequence ID" value="NZ_CWKH01000001.1"/>
</dbReference>
<evidence type="ECO:0000313" key="16">
    <source>
        <dbReference type="Proteomes" id="UP000199147"/>
    </source>
</evidence>
<evidence type="ECO:0000256" key="4">
    <source>
        <dbReference type="ARBA" id="ARBA00022630"/>
    </source>
</evidence>
<dbReference type="GO" id="GO:0003995">
    <property type="term" value="F:acyl-CoA dehydrogenase activity"/>
    <property type="evidence" value="ECO:0007669"/>
    <property type="project" value="InterPro"/>
</dbReference>
<dbReference type="SUPFAM" id="SSF47203">
    <property type="entry name" value="Acyl-CoA dehydrogenase C-terminal domain-like"/>
    <property type="match status" value="1"/>
</dbReference>
<dbReference type="Proteomes" id="UP000199147">
    <property type="component" value="Unassembled WGS sequence"/>
</dbReference>
<evidence type="ECO:0000256" key="1">
    <source>
        <dbReference type="ARBA" id="ARBA00001974"/>
    </source>
</evidence>
<dbReference type="InterPro" id="IPR036250">
    <property type="entry name" value="AcylCo_DH-like_C"/>
</dbReference>
<evidence type="ECO:0000259" key="13">
    <source>
        <dbReference type="Pfam" id="PF02770"/>
    </source>
</evidence>
<evidence type="ECO:0000256" key="9">
    <source>
        <dbReference type="ARBA" id="ARBA00042660"/>
    </source>
</evidence>
<dbReference type="PROSITE" id="PS00073">
    <property type="entry name" value="ACYL_COA_DH_2"/>
    <property type="match status" value="1"/>
</dbReference>
<dbReference type="InterPro" id="IPR013786">
    <property type="entry name" value="AcylCoA_DH/ox_N"/>
</dbReference>
<evidence type="ECO:0000256" key="11">
    <source>
        <dbReference type="RuleBase" id="RU362125"/>
    </source>
</evidence>
<sequence>MQRNLFTEDHEAFRALARDFIEKEVVPAYPEWEKGGRMPRDVFKQMGELGMLGMAIPEEYGGAGIDDYRYNVVLQEEAARALVTLSTVRTQLEVILPYFLHYANEEQRQRWFPGLAAGTLLTAVAMTEPGTGSDLAGMRTTAVRSTDSQGDHYVLNGAKTFITGGIQADLVVVVARTSTDPENRRKGLTLLVVEDGMAGFERGRELEKMGCKVQDTAELSFTDVRVPVTNVLGEEGEAFSYLGHNLAQERLTVAVGSVAQARSAIAAAIGYTKDRKAFGLPVASFQNTKFELAACSTEVEAAQAMLDRAVALHVDGELSGADAARVKLFCTEMQARVIDRCLQLFGGYGYMMEYPIARLYTDARVARIYAGTSEVMKVIIAKSLGL</sequence>
<dbReference type="InterPro" id="IPR046373">
    <property type="entry name" value="Acyl-CoA_Oxase/DH_mid-dom_sf"/>
</dbReference>